<gene>
    <name evidence="16" type="ORF">LCOR_03796.1</name>
</gene>
<dbReference type="STRING" id="1263082.A0A068RQ41"/>
<feature type="compositionally biased region" description="Basic and acidic residues" evidence="12">
    <location>
        <begin position="724"/>
        <end position="733"/>
    </location>
</feature>
<evidence type="ECO:0000256" key="3">
    <source>
        <dbReference type="ARBA" id="ARBA00019618"/>
    </source>
</evidence>
<proteinExistence type="inferred from homology"/>
<feature type="region of interest" description="Disordered" evidence="12">
    <location>
        <begin position="414"/>
        <end position="439"/>
    </location>
</feature>
<feature type="domain" description="Mediator complex subunit Med13 N-terminal" evidence="14">
    <location>
        <begin position="6"/>
        <end position="271"/>
    </location>
</feature>
<evidence type="ECO:0000313" key="17">
    <source>
        <dbReference type="Proteomes" id="UP000027586"/>
    </source>
</evidence>
<evidence type="ECO:0000256" key="9">
    <source>
        <dbReference type="ARBA" id="ARBA00025661"/>
    </source>
</evidence>
<evidence type="ECO:0000256" key="1">
    <source>
        <dbReference type="ARBA" id="ARBA00004123"/>
    </source>
</evidence>
<keyword evidence="7 11" id="KW-0804">Transcription</keyword>
<evidence type="ECO:0000256" key="7">
    <source>
        <dbReference type="ARBA" id="ARBA00023163"/>
    </source>
</evidence>
<dbReference type="GO" id="GO:0003713">
    <property type="term" value="F:transcription coactivator activity"/>
    <property type="evidence" value="ECO:0007669"/>
    <property type="project" value="TreeGrafter"/>
</dbReference>
<evidence type="ECO:0000259" key="14">
    <source>
        <dbReference type="Pfam" id="PF11597"/>
    </source>
</evidence>
<evidence type="ECO:0000256" key="2">
    <source>
        <dbReference type="ARBA" id="ARBA00009354"/>
    </source>
</evidence>
<reference evidence="16" key="1">
    <citation type="submission" date="2013-08" db="EMBL/GenBank/DDBJ databases">
        <title>Gene expansion shapes genome architecture in the human pathogen Lichtheimia corymbifera: an evolutionary genomics analysis in the ancient terrestrial Mucorales (Mucoromycotina).</title>
        <authorList>
            <person name="Schwartze V.U."/>
            <person name="Winter S."/>
            <person name="Shelest E."/>
            <person name="Marcet-Houben M."/>
            <person name="Horn F."/>
            <person name="Wehner S."/>
            <person name="Hoffmann K."/>
            <person name="Riege K."/>
            <person name="Sammeth M."/>
            <person name="Nowrousian M."/>
            <person name="Valiante V."/>
            <person name="Linde J."/>
            <person name="Jacobsen I.D."/>
            <person name="Marz M."/>
            <person name="Brakhage A.A."/>
            <person name="Gabaldon T."/>
            <person name="Bocker S."/>
            <person name="Voigt K."/>
        </authorList>
    </citation>
    <scope>NUCLEOTIDE SEQUENCE [LARGE SCALE GENOMIC DNA]</scope>
    <source>
        <strain evidence="16">FSU 9682</strain>
    </source>
</reference>
<feature type="region of interest" description="Disordered" evidence="12">
    <location>
        <begin position="597"/>
        <end position="639"/>
    </location>
</feature>
<evidence type="ECO:0000256" key="8">
    <source>
        <dbReference type="ARBA" id="ARBA00023242"/>
    </source>
</evidence>
<evidence type="ECO:0000256" key="10">
    <source>
        <dbReference type="ARBA" id="ARBA00032008"/>
    </source>
</evidence>
<dbReference type="VEuPathDB" id="FungiDB:LCOR_03796.1"/>
<comment type="similarity">
    <text evidence="2 11">Belongs to the Mediator complex subunit 13 family.</text>
</comment>
<dbReference type="GO" id="GO:0045944">
    <property type="term" value="P:positive regulation of transcription by RNA polymerase II"/>
    <property type="evidence" value="ECO:0007669"/>
    <property type="project" value="TreeGrafter"/>
</dbReference>
<evidence type="ECO:0000256" key="6">
    <source>
        <dbReference type="ARBA" id="ARBA00023159"/>
    </source>
</evidence>
<feature type="compositionally biased region" description="Polar residues" evidence="12">
    <location>
        <begin position="120"/>
        <end position="137"/>
    </location>
</feature>
<feature type="compositionally biased region" description="Low complexity" evidence="12">
    <location>
        <begin position="414"/>
        <end position="438"/>
    </location>
</feature>
<sequence length="1579" mass="174609">MVTDASLTNIFVVNGVSHIRYRAYTSTCQRSTLLSCLKTQASGSNPLIQANHDLCQLNIPCTWRMTPRVNQSGDALSLELWVFWFEDRHTGIIDANQYLTELEEIKMGSFTWDKIISSKGGATSSPSPNGKASQQPRAKSLVSLPEEYKLFIKSVRNLVNRAMLSKGAIPLGDFFILQHHDTDTGLFQGSLPASITSTMVGCAYNTYVTGTDLVFRPYTRQLRIRALVNEDLDNYGLKVILSPSGEQACLTSYVSEISEQVQDETIREWSSLYNIPIQHLTAPYTSQPTQALPSLVAIRTKTNATALYPAKLVFVPTSTRQSSARMAGMDGVFSCDRGLTRDIGKDWNRWSWINEMNQSSSNNNTNMSPQDGCRIDYWSLDDSAGRIMDALAAGNPMHEFAVLKKALDQPPVPAVRSKAAASRRSSAHGTATSTTTAVDGTQNDSLLDFIMRNFSNPADEDTPMTMESALEDSATSAPYTVTPTDQHPEETPVISQDIAATDDAFGLGYSNNMFGTERWDNDMDDDFDNFDFDVTEADFDFFKSEKKQQQQQQPSCSMMELDKPEPVNDSMNVSTAAPTTTDIVIPDTIKSEPFDLSAQPVAPTPAEEITHPPQQAQSSASPMVCDTTPVASSDAGISTTAPGTVDMSICTTPDIRQHTYQQSIPHVVTTSKPGYAMDNLNMIPKDFSAVAFPMGVDDAKYMGGGKFDYKSPSNDIGASETADQDVKLNRYRPDYVPPKILVDEAKREEEDKNNIGDGKNEDDDDDDDASETGSTSTNTSSSDESDQSDASSSDVSLSSHGDEQSGNVLERIQSAQMTYIRRLLGDIKNRPKRHRVGNLVMDYDSPFPTSIMDTIQPEKMNPDDIASLDQLCQQAVWGGYPFAGELPESMSASSDGVCAREDAATIVTRQTTLIQSIRGDITHVPSLPSTCVRVVQGFKSLLEEVFSQQTPDGATPADVPDAMDSPSTTASTLVGGVSIKGPLKVQEYYQLLETTPTQSRYYGKFQVKKKRSTEPDLQSLGPPDIVVGRSDDWLEGSPEMIHVWEKIKLEPYSFKNNIRYFVLYPDNQEMSKAISTFIANLSCAYEVCNLGTHLPGRAEPFTGGIAAVPLHANTSWTTAYSDACEKLGTTLGMTNMLAQERNTTNIVIYLINPSTQLSSNLALSRAFRTLVSAYTAVYRRFGRATIHPRALAMQIIPAEHVLRMGESFTMPVFKDIAFSVYSQCHSTLQRTKKVDSTRSHSLLYTPPWVIAQRVPDTIRFSFKRPLVPYPTVIVDSDAMLHMVYSFSLDRRWMITVWSDHRGELIEFAVLEIQAAVIAGKPNGSPLVQVFAEAWSRTKKLAHRTGFSWQYAIAKMGLIFESELQAWEDVLCSAGDNDEKVAIVCIDIDSPLTIDMFLSNTNNSLSAEELTAQAMSQLSERYTYSSSASSSPAPTDSPRSKENKTKSQPAMDPSTLLILLNHRMAYSRQRVNIYQGDLSMESMNELDRWMLPLSSGYLIKQNSSQEAAVSCRQPSILELHLVYNKQSRNARLALREIMKQYNALSYVNHPPSHARMHASMLPNHLVLVERLTRILLVVGS</sequence>
<dbReference type="InterPro" id="IPR041285">
    <property type="entry name" value="MID_MedPIWI"/>
</dbReference>
<feature type="compositionally biased region" description="Polar residues" evidence="12">
    <location>
        <begin position="612"/>
        <end position="621"/>
    </location>
</feature>
<dbReference type="Pfam" id="PF11597">
    <property type="entry name" value="Med13_N"/>
    <property type="match status" value="1"/>
</dbReference>
<feature type="compositionally biased region" description="Acidic residues" evidence="12">
    <location>
        <begin position="760"/>
        <end position="770"/>
    </location>
</feature>
<comment type="caution">
    <text evidence="16">The sequence shown here is derived from an EMBL/GenBank/DDBJ whole genome shotgun (WGS) entry which is preliminary data.</text>
</comment>
<dbReference type="OrthoDB" id="103819at2759"/>
<organism evidence="16 17">
    <name type="scientific">Lichtheimia corymbifera JMRC:FSU:9682</name>
    <dbReference type="NCBI Taxonomy" id="1263082"/>
    <lineage>
        <taxon>Eukaryota</taxon>
        <taxon>Fungi</taxon>
        <taxon>Fungi incertae sedis</taxon>
        <taxon>Mucoromycota</taxon>
        <taxon>Mucoromycotina</taxon>
        <taxon>Mucoromycetes</taxon>
        <taxon>Mucorales</taxon>
        <taxon>Lichtheimiaceae</taxon>
        <taxon>Lichtheimia</taxon>
    </lineage>
</organism>
<dbReference type="Proteomes" id="UP000027586">
    <property type="component" value="Unassembled WGS sequence"/>
</dbReference>
<comment type="subcellular location">
    <subcellularLocation>
        <location evidence="1 11">Nucleus</location>
    </subcellularLocation>
</comment>
<dbReference type="Pfam" id="PF18296">
    <property type="entry name" value="MID_MedPIWI"/>
    <property type="match status" value="1"/>
</dbReference>
<keyword evidence="4 11" id="KW-0678">Repressor</keyword>
<keyword evidence="5 11" id="KW-0805">Transcription regulation</keyword>
<dbReference type="Pfam" id="PF06333">
    <property type="entry name" value="Med13_C"/>
    <property type="match status" value="1"/>
</dbReference>
<name>A0A068RQ41_9FUNG</name>
<dbReference type="InterPro" id="IPR009401">
    <property type="entry name" value="Med13_C"/>
</dbReference>
<feature type="domain" description="MID" evidence="15">
    <location>
        <begin position="1057"/>
        <end position="1224"/>
    </location>
</feature>
<evidence type="ECO:0000259" key="15">
    <source>
        <dbReference type="Pfam" id="PF18296"/>
    </source>
</evidence>
<keyword evidence="17" id="KW-1185">Reference proteome</keyword>
<dbReference type="InterPro" id="IPR051139">
    <property type="entry name" value="Mediator_complx_sub13"/>
</dbReference>
<feature type="compositionally biased region" description="Low complexity" evidence="12">
    <location>
        <begin position="1424"/>
        <end position="1436"/>
    </location>
</feature>
<dbReference type="InterPro" id="IPR021643">
    <property type="entry name" value="Mediator_Med13_N"/>
</dbReference>
<evidence type="ECO:0000256" key="5">
    <source>
        <dbReference type="ARBA" id="ARBA00023015"/>
    </source>
</evidence>
<evidence type="ECO:0000256" key="4">
    <source>
        <dbReference type="ARBA" id="ARBA00022491"/>
    </source>
</evidence>
<feature type="domain" description="Mediator complex subunit Med13 C-terminal" evidence="13">
    <location>
        <begin position="1244"/>
        <end position="1567"/>
    </location>
</feature>
<feature type="compositionally biased region" description="Basic and acidic residues" evidence="12">
    <location>
        <begin position="741"/>
        <end position="754"/>
    </location>
</feature>
<accession>A0A068RQ41</accession>
<comment type="function">
    <text evidence="9 11">Component of the SRB8-11 complex. The SRB8-11 complex is a regulatory module of the Mediator complex which is itself involved in regulation of basal and activated RNA polymerase II-dependent transcription. The SRB8-11 complex may be involved in the transcriptional repression of a subset of genes regulated by Mediator. It may inhibit the association of the Mediator complex with RNA polymerase II to form the holoenzyme complex.</text>
</comment>
<comment type="subunit">
    <text evidence="11">Component of the SRB8-11 complex, which itself associates with the Mediator complex.</text>
</comment>
<dbReference type="GO" id="GO:0016592">
    <property type="term" value="C:mediator complex"/>
    <property type="evidence" value="ECO:0007669"/>
    <property type="project" value="InterPro"/>
</dbReference>
<keyword evidence="8 11" id="KW-0539">Nucleus</keyword>
<dbReference type="PANTHER" id="PTHR48249">
    <property type="entry name" value="MEDIATOR OF RNA POLYMERASE II TRANSCRIPTION SUBUNIT 13"/>
    <property type="match status" value="1"/>
</dbReference>
<feature type="region of interest" description="Disordered" evidence="12">
    <location>
        <begin position="710"/>
        <end position="807"/>
    </location>
</feature>
<protein>
    <recommendedName>
        <fullName evidence="3 11">Mediator of RNA polymerase II transcription subunit 13</fullName>
    </recommendedName>
    <alternativeName>
        <fullName evidence="10 11">Mediator complex subunit 13</fullName>
    </alternativeName>
</protein>
<evidence type="ECO:0000313" key="16">
    <source>
        <dbReference type="EMBL" id="CDH52308.1"/>
    </source>
</evidence>
<feature type="compositionally biased region" description="Polar residues" evidence="12">
    <location>
        <begin position="629"/>
        <end position="639"/>
    </location>
</feature>
<feature type="region of interest" description="Disordered" evidence="12">
    <location>
        <begin position="949"/>
        <end position="968"/>
    </location>
</feature>
<feature type="compositionally biased region" description="Low complexity" evidence="12">
    <location>
        <begin position="771"/>
        <end position="799"/>
    </location>
</feature>
<evidence type="ECO:0000259" key="13">
    <source>
        <dbReference type="Pfam" id="PF06333"/>
    </source>
</evidence>
<evidence type="ECO:0000256" key="12">
    <source>
        <dbReference type="SAM" id="MobiDB-lite"/>
    </source>
</evidence>
<feature type="region of interest" description="Disordered" evidence="12">
    <location>
        <begin position="119"/>
        <end position="138"/>
    </location>
</feature>
<keyword evidence="6 11" id="KW-0010">Activator</keyword>
<evidence type="ECO:0000256" key="11">
    <source>
        <dbReference type="RuleBase" id="RU364134"/>
    </source>
</evidence>
<dbReference type="EMBL" id="CBTN010000012">
    <property type="protein sequence ID" value="CDH52308.1"/>
    <property type="molecule type" value="Genomic_DNA"/>
</dbReference>
<feature type="region of interest" description="Disordered" evidence="12">
    <location>
        <begin position="1424"/>
        <end position="1449"/>
    </location>
</feature>
<dbReference type="PANTHER" id="PTHR48249:SF3">
    <property type="entry name" value="MEDIATOR OF RNA POLYMERASE II TRANSCRIPTION SUBUNIT 13"/>
    <property type="match status" value="1"/>
</dbReference>